<evidence type="ECO:0000259" key="2">
    <source>
        <dbReference type="Pfam" id="PF07687"/>
    </source>
</evidence>
<dbReference type="InterPro" id="IPR010158">
    <property type="entry name" value="Amidase_Cbmase"/>
</dbReference>
<dbReference type="SUPFAM" id="SSF53187">
    <property type="entry name" value="Zn-dependent exopeptidases"/>
    <property type="match status" value="1"/>
</dbReference>
<dbReference type="EMBL" id="REFY01000007">
    <property type="protein sequence ID" value="RQG86799.1"/>
    <property type="molecule type" value="Genomic_DNA"/>
</dbReference>
<accession>A0A3N6LI65</accession>
<evidence type="ECO:0000313" key="4">
    <source>
        <dbReference type="Proteomes" id="UP000273828"/>
    </source>
</evidence>
<comment type="caution">
    <text evidence="3">The sequence shown here is derived from an EMBL/GenBank/DDBJ whole genome shotgun (WGS) entry which is preliminary data.</text>
</comment>
<keyword evidence="4" id="KW-1185">Reference proteome</keyword>
<dbReference type="PANTHER" id="PTHR32494">
    <property type="entry name" value="ALLANTOATE DEIMINASE-RELATED"/>
    <property type="match status" value="1"/>
</dbReference>
<dbReference type="Gene3D" id="3.40.630.10">
    <property type="entry name" value="Zn peptidases"/>
    <property type="match status" value="1"/>
</dbReference>
<dbReference type="Pfam" id="PF07687">
    <property type="entry name" value="M20_dimer"/>
    <property type="match status" value="1"/>
</dbReference>
<sequence>MAVDRDRLRVDIKENAQFGAVESDSGCGRSVLTGSDADQRARKRFITRLEDAGLEPRVDPVGNIAGRWIPDGVSADTAPIALGSHLDSVPRGGIFDGPLGVYAALEAVRAIQESAETPSRPLEVVSFTEEEGSRFGVGTLGSLVAVGEISVEEALSMTNDDGDTFEECLERIGFAGSSEIDPATWDAWLEVHIEQDTELESAEIPIGVVDSISGITNCTAAVAGESNHAGATSMVDRRDALSAASEFVVDVERIAKEVTNDHPTAVATVGRQDVEPNVRNIVPGRVRMEMDVRSVNGDAIDTIVERSADRFERLEHERPVETDFERNRDMPPIELSDRCVDAIELTAERLDVESTTMHSGAVHDTGNVAAKTDAAMLFVPSRDGISHSPHEWTDWDDCAISARILAATALELT</sequence>
<dbReference type="AlphaFoldDB" id="A0A3N6LI65"/>
<reference evidence="3 4" key="1">
    <citation type="submission" date="2018-10" db="EMBL/GenBank/DDBJ databases">
        <title>Natrarchaeobius chitinivorans gen. nov., sp. nov., and Natrarchaeobius haloalkaliphilus sp. nov., alkaliphilic, chitin-utilizing haloarchaea from hypersaline alkaline lakes.</title>
        <authorList>
            <person name="Sorokin D.Y."/>
            <person name="Elcheninov A.G."/>
            <person name="Kostrikina N.A."/>
            <person name="Bale N.J."/>
            <person name="Sinninghe Damste J.S."/>
            <person name="Khijniak T.V."/>
            <person name="Kublanov I.V."/>
            <person name="Toshchakov S.V."/>
        </authorList>
    </citation>
    <scope>NUCLEOTIDE SEQUENCE [LARGE SCALE GENOMIC DNA]</scope>
    <source>
        <strain evidence="3 4">AArcht-Sl</strain>
    </source>
</reference>
<dbReference type="Pfam" id="PF01546">
    <property type="entry name" value="Peptidase_M20"/>
    <property type="match status" value="1"/>
</dbReference>
<organism evidence="3 4">
    <name type="scientific">Natrarchaeobius halalkaliphilus</name>
    <dbReference type="NCBI Taxonomy" id="1679091"/>
    <lineage>
        <taxon>Archaea</taxon>
        <taxon>Methanobacteriati</taxon>
        <taxon>Methanobacteriota</taxon>
        <taxon>Stenosarchaea group</taxon>
        <taxon>Halobacteria</taxon>
        <taxon>Halobacteriales</taxon>
        <taxon>Natrialbaceae</taxon>
        <taxon>Natrarchaeobius</taxon>
    </lineage>
</organism>
<dbReference type="SUPFAM" id="SSF55031">
    <property type="entry name" value="Bacterial exopeptidase dimerisation domain"/>
    <property type="match status" value="1"/>
</dbReference>
<dbReference type="Proteomes" id="UP000273828">
    <property type="component" value="Unassembled WGS sequence"/>
</dbReference>
<evidence type="ECO:0000313" key="3">
    <source>
        <dbReference type="EMBL" id="RQG86799.1"/>
    </source>
</evidence>
<dbReference type="InterPro" id="IPR002933">
    <property type="entry name" value="Peptidase_M20"/>
</dbReference>
<feature type="domain" description="Peptidase M20 dimerisation" evidence="2">
    <location>
        <begin position="213"/>
        <end position="315"/>
    </location>
</feature>
<dbReference type="InterPro" id="IPR036264">
    <property type="entry name" value="Bact_exopeptidase_dim_dom"/>
</dbReference>
<dbReference type="PANTHER" id="PTHR32494:SF5">
    <property type="entry name" value="ALLANTOATE AMIDOHYDROLASE"/>
    <property type="match status" value="1"/>
</dbReference>
<gene>
    <name evidence="3" type="ORF">EA462_16015</name>
</gene>
<name>A0A3N6LI65_9EURY</name>
<protein>
    <submittedName>
        <fullName evidence="3">Zn-dependent hydrolase</fullName>
    </submittedName>
</protein>
<dbReference type="PIRSF" id="PIRSF001235">
    <property type="entry name" value="Amidase_carbamoylase"/>
    <property type="match status" value="1"/>
</dbReference>
<dbReference type="GO" id="GO:0016813">
    <property type="term" value="F:hydrolase activity, acting on carbon-nitrogen (but not peptide) bonds, in linear amidines"/>
    <property type="evidence" value="ECO:0007669"/>
    <property type="project" value="InterPro"/>
</dbReference>
<keyword evidence="1 3" id="KW-0378">Hydrolase</keyword>
<dbReference type="NCBIfam" id="TIGR01879">
    <property type="entry name" value="hydantase"/>
    <property type="match status" value="1"/>
</dbReference>
<dbReference type="RefSeq" id="WP_124179694.1">
    <property type="nucleotide sequence ID" value="NZ_REFY01000007.1"/>
</dbReference>
<dbReference type="InterPro" id="IPR011650">
    <property type="entry name" value="Peptidase_M20_dimer"/>
</dbReference>
<dbReference type="CDD" id="cd03884">
    <property type="entry name" value="M20_bAS"/>
    <property type="match status" value="1"/>
</dbReference>
<evidence type="ECO:0000256" key="1">
    <source>
        <dbReference type="ARBA" id="ARBA00022801"/>
    </source>
</evidence>
<dbReference type="Gene3D" id="3.30.70.360">
    <property type="match status" value="1"/>
</dbReference>
<proteinExistence type="predicted"/>